<organism evidence="4 5">
    <name type="scientific">Evansella caseinilytica</name>
    <dbReference type="NCBI Taxonomy" id="1503961"/>
    <lineage>
        <taxon>Bacteria</taxon>
        <taxon>Bacillati</taxon>
        <taxon>Bacillota</taxon>
        <taxon>Bacilli</taxon>
        <taxon>Bacillales</taxon>
        <taxon>Bacillaceae</taxon>
        <taxon>Evansella</taxon>
    </lineage>
</organism>
<dbReference type="PANTHER" id="PTHR33937:SF1">
    <property type="entry name" value="IRON-MOLIBDENUM COFACTOR PROCESSING PROTEIN"/>
    <property type="match status" value="1"/>
</dbReference>
<sequence length="129" mass="14533">MKVAFASNDGVYINTHFGLANSFEIYDISAEKYHNAGPRFVMNRDDQGEGGRLEERVNSVADCTLLFITQIGPAAAARVTRSNIMPIKVDEDTRIVDQLERLQQLLKKKPPMWLAKAMNEKMKNGDFAK</sequence>
<name>A0A1H3I9U9_9BACI</name>
<evidence type="ECO:0000313" key="4">
    <source>
        <dbReference type="EMBL" id="SDY24322.1"/>
    </source>
</evidence>
<feature type="domain" description="Dinitrogenase iron-molybdenum cofactor biosynthesis" evidence="3">
    <location>
        <begin position="10"/>
        <end position="104"/>
    </location>
</feature>
<dbReference type="Pfam" id="PF02579">
    <property type="entry name" value="Nitro_FeMo-Co"/>
    <property type="match status" value="1"/>
</dbReference>
<reference evidence="5" key="1">
    <citation type="submission" date="2016-10" db="EMBL/GenBank/DDBJ databases">
        <authorList>
            <person name="Varghese N."/>
            <person name="Submissions S."/>
        </authorList>
    </citation>
    <scope>NUCLEOTIDE SEQUENCE [LARGE SCALE GENOMIC DNA]</scope>
    <source>
        <strain evidence="5">SP</strain>
    </source>
</reference>
<dbReference type="InterPro" id="IPR034169">
    <property type="entry name" value="NifX-like"/>
</dbReference>
<dbReference type="EMBL" id="FNPI01000001">
    <property type="protein sequence ID" value="SDY24322.1"/>
    <property type="molecule type" value="Genomic_DNA"/>
</dbReference>
<comment type="similarity">
    <text evidence="1">Belongs to the NifX/NifY family.</text>
</comment>
<dbReference type="Proteomes" id="UP000198935">
    <property type="component" value="Unassembled WGS sequence"/>
</dbReference>
<dbReference type="InterPro" id="IPR036105">
    <property type="entry name" value="DiNase_FeMo-co_biosyn_sf"/>
</dbReference>
<dbReference type="STRING" id="1503961.SAMN05421736_101757"/>
<keyword evidence="2" id="KW-0535">Nitrogen fixation</keyword>
<gene>
    <name evidence="4" type="ORF">SAMN05421736_101757</name>
</gene>
<dbReference type="GO" id="GO:0009399">
    <property type="term" value="P:nitrogen fixation"/>
    <property type="evidence" value="ECO:0007669"/>
    <property type="project" value="InterPro"/>
</dbReference>
<dbReference type="InterPro" id="IPR051840">
    <property type="entry name" value="NifX/NifY_domain"/>
</dbReference>
<dbReference type="OrthoDB" id="9797941at2"/>
<evidence type="ECO:0000313" key="5">
    <source>
        <dbReference type="Proteomes" id="UP000198935"/>
    </source>
</evidence>
<dbReference type="SUPFAM" id="SSF53146">
    <property type="entry name" value="Nitrogenase accessory factor-like"/>
    <property type="match status" value="1"/>
</dbReference>
<protein>
    <submittedName>
        <fullName evidence="4">Nitrogen fixation protein NifX</fullName>
    </submittedName>
</protein>
<keyword evidence="5" id="KW-1185">Reference proteome</keyword>
<dbReference type="AlphaFoldDB" id="A0A1H3I9U9"/>
<dbReference type="PANTHER" id="PTHR33937">
    <property type="entry name" value="IRON-MOLYBDENUM PROTEIN-RELATED-RELATED"/>
    <property type="match status" value="1"/>
</dbReference>
<proteinExistence type="inferred from homology"/>
<dbReference type="Gene3D" id="3.30.420.130">
    <property type="entry name" value="Dinitrogenase iron-molybdenum cofactor biosynthesis domain"/>
    <property type="match status" value="1"/>
</dbReference>
<dbReference type="GO" id="GO:0051540">
    <property type="term" value="F:metal cluster binding"/>
    <property type="evidence" value="ECO:0007669"/>
    <property type="project" value="InterPro"/>
</dbReference>
<evidence type="ECO:0000256" key="2">
    <source>
        <dbReference type="ARBA" id="ARBA00023231"/>
    </source>
</evidence>
<dbReference type="CDD" id="cd00853">
    <property type="entry name" value="NifX"/>
    <property type="match status" value="1"/>
</dbReference>
<evidence type="ECO:0000259" key="3">
    <source>
        <dbReference type="Pfam" id="PF02579"/>
    </source>
</evidence>
<dbReference type="InterPro" id="IPR003731">
    <property type="entry name" value="Di-Nase_FeMo-co_biosynth"/>
</dbReference>
<accession>A0A1H3I9U9</accession>
<dbReference type="InterPro" id="IPR013480">
    <property type="entry name" value="NifX"/>
</dbReference>
<evidence type="ECO:0000256" key="1">
    <source>
        <dbReference type="ARBA" id="ARBA00010285"/>
    </source>
</evidence>
<dbReference type="NCBIfam" id="TIGR02663">
    <property type="entry name" value="nifX"/>
    <property type="match status" value="1"/>
</dbReference>